<evidence type="ECO:0000313" key="8">
    <source>
        <dbReference type="Proteomes" id="UP001283361"/>
    </source>
</evidence>
<keyword evidence="2" id="KW-1015">Disulfide bond</keyword>
<dbReference type="SUPFAM" id="SSF49854">
    <property type="entry name" value="Spermadhesin, CUB domain"/>
    <property type="match status" value="1"/>
</dbReference>
<dbReference type="Gene3D" id="2.60.120.290">
    <property type="entry name" value="Spermadhesin, CUB domain"/>
    <property type="match status" value="1"/>
</dbReference>
<dbReference type="InterPro" id="IPR000859">
    <property type="entry name" value="CUB_dom"/>
</dbReference>
<feature type="transmembrane region" description="Helical" evidence="5">
    <location>
        <begin position="12"/>
        <end position="32"/>
    </location>
</feature>
<evidence type="ECO:0000313" key="7">
    <source>
        <dbReference type="EMBL" id="KAK3786202.1"/>
    </source>
</evidence>
<dbReference type="Proteomes" id="UP001283361">
    <property type="component" value="Unassembled WGS sequence"/>
</dbReference>
<evidence type="ECO:0000256" key="5">
    <source>
        <dbReference type="SAM" id="Phobius"/>
    </source>
</evidence>
<comment type="caution">
    <text evidence="3">Lacks conserved residue(s) required for the propagation of feature annotation.</text>
</comment>
<name>A0AAE1AEK7_9GAST</name>
<keyword evidence="5" id="KW-0812">Transmembrane</keyword>
<gene>
    <name evidence="7" type="ORF">RRG08_020345</name>
</gene>
<protein>
    <recommendedName>
        <fullName evidence="6">CUB domain-containing protein</fullName>
    </recommendedName>
</protein>
<comment type="caution">
    <text evidence="7">The sequence shown here is derived from an EMBL/GenBank/DDBJ whole genome shotgun (WGS) entry which is preliminary data.</text>
</comment>
<reference evidence="7" key="1">
    <citation type="journal article" date="2023" name="G3 (Bethesda)">
        <title>A reference genome for the long-term kleptoplast-retaining sea slug Elysia crispata morphotype clarki.</title>
        <authorList>
            <person name="Eastman K.E."/>
            <person name="Pendleton A.L."/>
            <person name="Shaikh M.A."/>
            <person name="Suttiyut T."/>
            <person name="Ogas R."/>
            <person name="Tomko P."/>
            <person name="Gavelis G."/>
            <person name="Widhalm J.R."/>
            <person name="Wisecaver J.H."/>
        </authorList>
    </citation>
    <scope>NUCLEOTIDE SEQUENCE</scope>
    <source>
        <strain evidence="7">ECLA1</strain>
    </source>
</reference>
<accession>A0AAE1AEK7</accession>
<evidence type="ECO:0000259" key="6">
    <source>
        <dbReference type="PROSITE" id="PS01180"/>
    </source>
</evidence>
<dbReference type="Pfam" id="PF00431">
    <property type="entry name" value="CUB"/>
    <property type="match status" value="1"/>
</dbReference>
<evidence type="ECO:0000256" key="2">
    <source>
        <dbReference type="ARBA" id="ARBA00023157"/>
    </source>
</evidence>
<evidence type="ECO:0000256" key="4">
    <source>
        <dbReference type="SAM" id="MobiDB-lite"/>
    </source>
</evidence>
<keyword evidence="5" id="KW-1133">Transmembrane helix</keyword>
<dbReference type="EMBL" id="JAWDGP010001999">
    <property type="protein sequence ID" value="KAK3786202.1"/>
    <property type="molecule type" value="Genomic_DNA"/>
</dbReference>
<dbReference type="PROSITE" id="PS01180">
    <property type="entry name" value="CUB"/>
    <property type="match status" value="1"/>
</dbReference>
<proteinExistence type="predicted"/>
<organism evidence="7 8">
    <name type="scientific">Elysia crispata</name>
    <name type="common">lettuce slug</name>
    <dbReference type="NCBI Taxonomy" id="231223"/>
    <lineage>
        <taxon>Eukaryota</taxon>
        <taxon>Metazoa</taxon>
        <taxon>Spiralia</taxon>
        <taxon>Lophotrochozoa</taxon>
        <taxon>Mollusca</taxon>
        <taxon>Gastropoda</taxon>
        <taxon>Heterobranchia</taxon>
        <taxon>Euthyneura</taxon>
        <taxon>Panpulmonata</taxon>
        <taxon>Sacoglossa</taxon>
        <taxon>Placobranchoidea</taxon>
        <taxon>Plakobranchidae</taxon>
        <taxon>Elysia</taxon>
    </lineage>
</organism>
<evidence type="ECO:0000256" key="3">
    <source>
        <dbReference type="PROSITE-ProRule" id="PRU00059"/>
    </source>
</evidence>
<feature type="domain" description="CUB" evidence="6">
    <location>
        <begin position="37"/>
        <end position="166"/>
    </location>
</feature>
<keyword evidence="1" id="KW-0677">Repeat</keyword>
<sequence>MKKQTDRPIWASRITFEIVLVLVVGLVTVPVMPSTCLFGPMKLTAYGTKDNFSYPELEDADYRMRIYDGNLKCGVLFSAFFRSDHVQLSFNEVKLAPPELSGDYSTCSDRIDIYDGNTTSSTLLVTICGSLTPSIQSKGNQLLLVFTTNEVLNGDHGRFSLSYQRVNKKHSSSGGLNIAWTAIAIPALAIASCLTRCGYQKCKTMAVEHEMEQVYGRSSAAESSVGYASRQPLNSTTTDNNGHGVNQPGIEGAGEHPAATPSAPSYSEVVQPGRNAPQPPPPSYEEAASGKYDPKPV</sequence>
<feature type="region of interest" description="Disordered" evidence="4">
    <location>
        <begin position="225"/>
        <end position="297"/>
    </location>
</feature>
<keyword evidence="8" id="KW-1185">Reference proteome</keyword>
<dbReference type="InterPro" id="IPR035914">
    <property type="entry name" value="Sperma_CUB_dom_sf"/>
</dbReference>
<evidence type="ECO:0000256" key="1">
    <source>
        <dbReference type="ARBA" id="ARBA00022737"/>
    </source>
</evidence>
<dbReference type="AlphaFoldDB" id="A0AAE1AEK7"/>
<dbReference type="PANTHER" id="PTHR24251">
    <property type="entry name" value="OVOCHYMASE-RELATED"/>
    <property type="match status" value="1"/>
</dbReference>
<feature type="compositionally biased region" description="Polar residues" evidence="4">
    <location>
        <begin position="231"/>
        <end position="244"/>
    </location>
</feature>
<dbReference type="CDD" id="cd00041">
    <property type="entry name" value="CUB"/>
    <property type="match status" value="1"/>
</dbReference>
<dbReference type="SMART" id="SM00042">
    <property type="entry name" value="CUB"/>
    <property type="match status" value="1"/>
</dbReference>
<keyword evidence="5" id="KW-0472">Membrane</keyword>